<sequence>MSNVILRDTYNVLVNKIKELKKEVRENSNQIGEAADFGDLRENAEYKAAKEKQAMLFSTLNRLEPYLTAIIIEKKEIGTEVVSLGTTVKLKDLVTQKVVSYTFVGPVEYELEIYPSIVTYTSPLGKALVGKKKGEFVDIELPKQSSKFLILDIEAAS</sequence>
<dbReference type="InterPro" id="IPR022691">
    <property type="entry name" value="Tscrpt_elong_fac_GreA/B_N"/>
</dbReference>
<reference evidence="7" key="1">
    <citation type="submission" date="2018-05" db="EMBL/GenBank/DDBJ databases">
        <authorList>
            <person name="Lanie J.A."/>
            <person name="Ng W.-L."/>
            <person name="Kazmierczak K.M."/>
            <person name="Andrzejewski T.M."/>
            <person name="Davidsen T.M."/>
            <person name="Wayne K.J."/>
            <person name="Tettelin H."/>
            <person name="Glass J.I."/>
            <person name="Rusch D."/>
            <person name="Podicherti R."/>
            <person name="Tsui H.-C.T."/>
            <person name="Winkler M.E."/>
        </authorList>
    </citation>
    <scope>NUCLEOTIDE SEQUENCE</scope>
</reference>
<dbReference type="Pfam" id="PF01272">
    <property type="entry name" value="GreA_GreB"/>
    <property type="match status" value="1"/>
</dbReference>
<evidence type="ECO:0000259" key="5">
    <source>
        <dbReference type="Pfam" id="PF01272"/>
    </source>
</evidence>
<gene>
    <name evidence="7" type="ORF">METZ01_LOCUS344965</name>
</gene>
<dbReference type="PIRSF" id="PIRSF006092">
    <property type="entry name" value="GreA_GreB"/>
    <property type="match status" value="1"/>
</dbReference>
<organism evidence="7">
    <name type="scientific">marine metagenome</name>
    <dbReference type="NCBI Taxonomy" id="408172"/>
    <lineage>
        <taxon>unclassified sequences</taxon>
        <taxon>metagenomes</taxon>
        <taxon>ecological metagenomes</taxon>
    </lineage>
</organism>
<dbReference type="InterPro" id="IPR018151">
    <property type="entry name" value="TF_GreA/GreB_CS"/>
</dbReference>
<keyword evidence="2" id="KW-0805">Transcription regulation</keyword>
<keyword evidence="4" id="KW-0175">Coiled coil</keyword>
<feature type="domain" description="Transcription elongation factor GreA/GreB N-terminal" evidence="6">
    <location>
        <begin position="5"/>
        <end position="67"/>
    </location>
</feature>
<dbReference type="Gene3D" id="1.10.287.180">
    <property type="entry name" value="Transcription elongation factor, GreA/GreB, N-terminal domain"/>
    <property type="match status" value="1"/>
</dbReference>
<dbReference type="AlphaFoldDB" id="A0A382R6A2"/>
<evidence type="ECO:0000256" key="4">
    <source>
        <dbReference type="SAM" id="Coils"/>
    </source>
</evidence>
<protein>
    <recommendedName>
        <fullName evidence="8">Transcript cleavage factor GreA</fullName>
    </recommendedName>
</protein>
<dbReference type="Pfam" id="PF03449">
    <property type="entry name" value="GreA_GreB_N"/>
    <property type="match status" value="1"/>
</dbReference>
<comment type="similarity">
    <text evidence="1">Belongs to the GreA/GreB family.</text>
</comment>
<dbReference type="GO" id="GO:0006354">
    <property type="term" value="P:DNA-templated transcription elongation"/>
    <property type="evidence" value="ECO:0007669"/>
    <property type="project" value="TreeGrafter"/>
</dbReference>
<dbReference type="SUPFAM" id="SSF46557">
    <property type="entry name" value="GreA transcript cleavage protein, N-terminal domain"/>
    <property type="match status" value="1"/>
</dbReference>
<evidence type="ECO:0000259" key="6">
    <source>
        <dbReference type="Pfam" id="PF03449"/>
    </source>
</evidence>
<dbReference type="InterPro" id="IPR036953">
    <property type="entry name" value="GreA/GreB_C_sf"/>
</dbReference>
<evidence type="ECO:0000256" key="3">
    <source>
        <dbReference type="ARBA" id="ARBA00023163"/>
    </source>
</evidence>
<feature type="coiled-coil region" evidence="4">
    <location>
        <begin position="3"/>
        <end position="30"/>
    </location>
</feature>
<dbReference type="InterPro" id="IPR036805">
    <property type="entry name" value="Tscrpt_elong_fac_GreA/B_N_sf"/>
</dbReference>
<dbReference type="PANTHER" id="PTHR30437:SF4">
    <property type="entry name" value="TRANSCRIPTION ELONGATION FACTOR GREA"/>
    <property type="match status" value="1"/>
</dbReference>
<dbReference type="PANTHER" id="PTHR30437">
    <property type="entry name" value="TRANSCRIPTION ELONGATION FACTOR GREA"/>
    <property type="match status" value="1"/>
</dbReference>
<keyword evidence="3" id="KW-0804">Transcription</keyword>
<proteinExistence type="inferred from homology"/>
<dbReference type="GO" id="GO:0003677">
    <property type="term" value="F:DNA binding"/>
    <property type="evidence" value="ECO:0007669"/>
    <property type="project" value="InterPro"/>
</dbReference>
<dbReference type="EMBL" id="UINC01118763">
    <property type="protein sequence ID" value="SVC92111.1"/>
    <property type="molecule type" value="Genomic_DNA"/>
</dbReference>
<evidence type="ECO:0000256" key="1">
    <source>
        <dbReference type="ARBA" id="ARBA00008213"/>
    </source>
</evidence>
<dbReference type="GO" id="GO:0070063">
    <property type="term" value="F:RNA polymerase binding"/>
    <property type="evidence" value="ECO:0007669"/>
    <property type="project" value="InterPro"/>
</dbReference>
<dbReference type="Gene3D" id="3.10.50.30">
    <property type="entry name" value="Transcription elongation factor, GreA/GreB, C-terminal domain"/>
    <property type="match status" value="1"/>
</dbReference>
<dbReference type="PROSITE" id="PS00829">
    <property type="entry name" value="GREAB_1"/>
    <property type="match status" value="1"/>
</dbReference>
<evidence type="ECO:0008006" key="8">
    <source>
        <dbReference type="Google" id="ProtNLM"/>
    </source>
</evidence>
<evidence type="ECO:0000256" key="2">
    <source>
        <dbReference type="ARBA" id="ARBA00023015"/>
    </source>
</evidence>
<dbReference type="InterPro" id="IPR001437">
    <property type="entry name" value="Tscrpt_elong_fac_GreA/B_C"/>
</dbReference>
<accession>A0A382R6A2</accession>
<dbReference type="GO" id="GO:0032784">
    <property type="term" value="P:regulation of DNA-templated transcription elongation"/>
    <property type="evidence" value="ECO:0007669"/>
    <property type="project" value="InterPro"/>
</dbReference>
<dbReference type="SUPFAM" id="SSF54534">
    <property type="entry name" value="FKBP-like"/>
    <property type="match status" value="1"/>
</dbReference>
<name>A0A382R6A2_9ZZZZ</name>
<feature type="domain" description="Transcription elongation factor GreA/GreB C-terminal" evidence="5">
    <location>
        <begin position="80"/>
        <end position="154"/>
    </location>
</feature>
<evidence type="ECO:0000313" key="7">
    <source>
        <dbReference type="EMBL" id="SVC92111.1"/>
    </source>
</evidence>
<dbReference type="InterPro" id="IPR023459">
    <property type="entry name" value="Tscrpt_elong_fac_GreA/B_fam"/>
</dbReference>